<keyword evidence="6" id="KW-1133">Transmembrane helix</keyword>
<comment type="catalytic activity">
    <reaction evidence="1">
        <text>ATP + protein L-histidine = ADP + protein N-phospho-L-histidine.</text>
        <dbReference type="EC" id="2.7.13.3"/>
    </reaction>
</comment>
<dbReference type="SMART" id="SM00091">
    <property type="entry name" value="PAS"/>
    <property type="match status" value="1"/>
</dbReference>
<reference evidence="10" key="1">
    <citation type="journal article" date="2019" name="Int. J. Syst. Evol. Microbiol.">
        <title>The Global Catalogue of Microorganisms (GCM) 10K type strain sequencing project: providing services to taxonomists for standard genome sequencing and annotation.</title>
        <authorList>
            <consortium name="The Broad Institute Genomics Platform"/>
            <consortium name="The Broad Institute Genome Sequencing Center for Infectious Disease"/>
            <person name="Wu L."/>
            <person name="Ma J."/>
        </authorList>
    </citation>
    <scope>NUCLEOTIDE SEQUENCE [LARGE SCALE GENOMIC DNA]</scope>
    <source>
        <strain evidence="10">KCTC 42217</strain>
    </source>
</reference>
<dbReference type="Gene3D" id="3.30.450.20">
    <property type="entry name" value="PAS domain"/>
    <property type="match status" value="1"/>
</dbReference>
<feature type="domain" description="PAS" evidence="7">
    <location>
        <begin position="79"/>
        <end position="150"/>
    </location>
</feature>
<comment type="caution">
    <text evidence="9">The sequence shown here is derived from an EMBL/GenBank/DDBJ whole genome shotgun (WGS) entry which is preliminary data.</text>
</comment>
<dbReference type="InterPro" id="IPR001610">
    <property type="entry name" value="PAC"/>
</dbReference>
<dbReference type="SUPFAM" id="SSF47384">
    <property type="entry name" value="Homodimeric domain of signal transducing histidine kinase"/>
    <property type="match status" value="1"/>
</dbReference>
<dbReference type="EMBL" id="JBHUHZ010000001">
    <property type="protein sequence ID" value="MFD2161974.1"/>
    <property type="molecule type" value="Genomic_DNA"/>
</dbReference>
<keyword evidence="6" id="KW-0472">Membrane</keyword>
<name>A0ABW4ZIX1_9SPHI</name>
<evidence type="ECO:0000256" key="3">
    <source>
        <dbReference type="ARBA" id="ARBA00022553"/>
    </source>
</evidence>
<dbReference type="RefSeq" id="WP_255898188.1">
    <property type="nucleotide sequence ID" value="NZ_JAFMZO010000001.1"/>
</dbReference>
<dbReference type="Pfam" id="PF13426">
    <property type="entry name" value="PAS_9"/>
    <property type="match status" value="1"/>
</dbReference>
<feature type="transmembrane region" description="Helical" evidence="6">
    <location>
        <begin position="7"/>
        <end position="27"/>
    </location>
</feature>
<dbReference type="InterPro" id="IPR052162">
    <property type="entry name" value="Sensor_kinase/Photoreceptor"/>
</dbReference>
<evidence type="ECO:0000256" key="1">
    <source>
        <dbReference type="ARBA" id="ARBA00000085"/>
    </source>
</evidence>
<keyword evidence="5" id="KW-0418">Kinase</keyword>
<dbReference type="SUPFAM" id="SSF55785">
    <property type="entry name" value="PYP-like sensor domain (PAS domain)"/>
    <property type="match status" value="1"/>
</dbReference>
<gene>
    <name evidence="9" type="ORF">ACFSJU_06185</name>
</gene>
<dbReference type="Proteomes" id="UP001597387">
    <property type="component" value="Unassembled WGS sequence"/>
</dbReference>
<evidence type="ECO:0000313" key="10">
    <source>
        <dbReference type="Proteomes" id="UP001597387"/>
    </source>
</evidence>
<sequence>MKEDFRIPVFFLIAGILWITFSDQWLFSLPFNIEQQAFISKSKGFLFVSVSTFFLFFLVRHSNRKLIKQQYNLNLQAEENRKLFEILNKVQSSIIFSNPEGKITWVNRSFEVASGYSLNDVINRHPKEVLRGSETDRDTAEKIDTALREGVSCSTEILIYKKTGEKYWINTNITPLYNNDRQLSGFLSIQTDVTEYRLLEQKLSKQNTLLRNITWMASHDIRRPLSSILSLVELIESGTEPERTECLLLLAQSADDLDKTICSVSNKINELERQ</sequence>
<protein>
    <recommendedName>
        <fullName evidence="2">histidine kinase</fullName>
        <ecNumber evidence="2">2.7.13.3</ecNumber>
    </recommendedName>
</protein>
<keyword evidence="6" id="KW-0812">Transmembrane</keyword>
<evidence type="ECO:0000259" key="8">
    <source>
        <dbReference type="PROSITE" id="PS50113"/>
    </source>
</evidence>
<dbReference type="EC" id="2.7.13.3" evidence="2"/>
<evidence type="ECO:0000259" key="7">
    <source>
        <dbReference type="PROSITE" id="PS50112"/>
    </source>
</evidence>
<keyword evidence="4" id="KW-0808">Transferase</keyword>
<dbReference type="InterPro" id="IPR036097">
    <property type="entry name" value="HisK_dim/P_sf"/>
</dbReference>
<keyword evidence="3" id="KW-0597">Phosphoprotein</keyword>
<keyword evidence="10" id="KW-1185">Reference proteome</keyword>
<dbReference type="InterPro" id="IPR000700">
    <property type="entry name" value="PAS-assoc_C"/>
</dbReference>
<accession>A0ABW4ZIX1</accession>
<feature type="transmembrane region" description="Helical" evidence="6">
    <location>
        <begin position="39"/>
        <end position="59"/>
    </location>
</feature>
<dbReference type="PROSITE" id="PS50113">
    <property type="entry name" value="PAC"/>
    <property type="match status" value="1"/>
</dbReference>
<evidence type="ECO:0000256" key="4">
    <source>
        <dbReference type="ARBA" id="ARBA00022679"/>
    </source>
</evidence>
<dbReference type="PANTHER" id="PTHR43304">
    <property type="entry name" value="PHYTOCHROME-LIKE PROTEIN CPH1"/>
    <property type="match status" value="1"/>
</dbReference>
<evidence type="ECO:0000256" key="5">
    <source>
        <dbReference type="ARBA" id="ARBA00022777"/>
    </source>
</evidence>
<dbReference type="InterPro" id="IPR000014">
    <property type="entry name" value="PAS"/>
</dbReference>
<dbReference type="PANTHER" id="PTHR43304:SF1">
    <property type="entry name" value="PAC DOMAIN-CONTAINING PROTEIN"/>
    <property type="match status" value="1"/>
</dbReference>
<organism evidence="9 10">
    <name type="scientific">Paradesertivirga mongoliensis</name>
    <dbReference type="NCBI Taxonomy" id="2100740"/>
    <lineage>
        <taxon>Bacteria</taxon>
        <taxon>Pseudomonadati</taxon>
        <taxon>Bacteroidota</taxon>
        <taxon>Sphingobacteriia</taxon>
        <taxon>Sphingobacteriales</taxon>
        <taxon>Sphingobacteriaceae</taxon>
        <taxon>Paradesertivirga</taxon>
    </lineage>
</organism>
<evidence type="ECO:0000256" key="6">
    <source>
        <dbReference type="SAM" id="Phobius"/>
    </source>
</evidence>
<proteinExistence type="predicted"/>
<dbReference type="PROSITE" id="PS50112">
    <property type="entry name" value="PAS"/>
    <property type="match status" value="1"/>
</dbReference>
<dbReference type="Gene3D" id="1.10.287.130">
    <property type="match status" value="1"/>
</dbReference>
<dbReference type="CDD" id="cd00130">
    <property type="entry name" value="PAS"/>
    <property type="match status" value="1"/>
</dbReference>
<feature type="domain" description="PAC" evidence="8">
    <location>
        <begin position="153"/>
        <end position="205"/>
    </location>
</feature>
<dbReference type="SMART" id="SM00086">
    <property type="entry name" value="PAC"/>
    <property type="match status" value="1"/>
</dbReference>
<dbReference type="CDD" id="cd00082">
    <property type="entry name" value="HisKA"/>
    <property type="match status" value="1"/>
</dbReference>
<dbReference type="InterPro" id="IPR035965">
    <property type="entry name" value="PAS-like_dom_sf"/>
</dbReference>
<evidence type="ECO:0000313" key="9">
    <source>
        <dbReference type="EMBL" id="MFD2161974.1"/>
    </source>
</evidence>
<dbReference type="NCBIfam" id="TIGR00229">
    <property type="entry name" value="sensory_box"/>
    <property type="match status" value="1"/>
</dbReference>
<dbReference type="InterPro" id="IPR003661">
    <property type="entry name" value="HisK_dim/P_dom"/>
</dbReference>
<evidence type="ECO:0000256" key="2">
    <source>
        <dbReference type="ARBA" id="ARBA00012438"/>
    </source>
</evidence>